<dbReference type="PANTHER" id="PTHR45138">
    <property type="entry name" value="REGULATORY COMPONENTS OF SENSORY TRANSDUCTION SYSTEM"/>
    <property type="match status" value="1"/>
</dbReference>
<dbReference type="InterPro" id="IPR043128">
    <property type="entry name" value="Rev_trsase/Diguanyl_cyclase"/>
</dbReference>
<evidence type="ECO:0000313" key="5">
    <source>
        <dbReference type="EMBL" id="CAM75607.1"/>
    </source>
</evidence>
<dbReference type="InterPro" id="IPR029787">
    <property type="entry name" value="Nucleotide_cyclase"/>
</dbReference>
<dbReference type="EC" id="2.7.7.65" evidence="1"/>
<dbReference type="AlphaFoldDB" id="A4TYA0"/>
<dbReference type="PANTHER" id="PTHR45138:SF9">
    <property type="entry name" value="DIGUANYLATE CYCLASE DGCM-RELATED"/>
    <property type="match status" value="1"/>
</dbReference>
<dbReference type="GO" id="GO:0005886">
    <property type="term" value="C:plasma membrane"/>
    <property type="evidence" value="ECO:0007669"/>
    <property type="project" value="TreeGrafter"/>
</dbReference>
<sequence>MITFTDPVDIAAHCARAAMGMMDRYGVAAHPNNFIVWYAFVADRDPELSKAINGILRSGQKFTDTVCNDLYERFFGMSQHEAELRAVGKRIEDAVARVMDYLSTANQGAIQYGSALENFSGELTTPQPSADLGNLVKSILDETKVMIEVNRQLEERLETSSGEIARLREDLDQLKREATTDALTGLANRKLFDVSLREAALESEEDRKFLSLLMIDIDFFKQFNDTHGHMLGDQVLKLVARTIQDCIKGKDTAARYGGEEFAIILPDTRLKDGVAVAETVRRQVAGRKVLNRRTGQVLGQVTLSVGVAEYEFGETLGAFIHRADEALYLAKRQGRNHVASQDDLTSSNTIEFEDI</sequence>
<organism evidence="5">
    <name type="scientific">Magnetospirillum gryphiswaldense</name>
    <dbReference type="NCBI Taxonomy" id="55518"/>
    <lineage>
        <taxon>Bacteria</taxon>
        <taxon>Pseudomonadati</taxon>
        <taxon>Pseudomonadota</taxon>
        <taxon>Alphaproteobacteria</taxon>
        <taxon>Rhodospirillales</taxon>
        <taxon>Rhodospirillaceae</taxon>
        <taxon>Magnetospirillum</taxon>
    </lineage>
</organism>
<reference evidence="5" key="1">
    <citation type="journal article" date="2007" name="J. Bacteriol.">
        <title>Comparative genome analysis of four magnetotactic bacteria reveals a complex set of group-specific genes implicated in magnetosome biomineralization and function.</title>
        <authorList>
            <person name="Richter M."/>
            <person name="Kube M."/>
            <person name="Bazylinski D.A."/>
            <person name="Lombardot T."/>
            <person name="Gloeckner F.O."/>
            <person name="Reinhardt R."/>
            <person name="Schueler D."/>
        </authorList>
    </citation>
    <scope>NUCLEOTIDE SEQUENCE</scope>
    <source>
        <strain evidence="5">MSR-1</strain>
    </source>
</reference>
<dbReference type="SMART" id="SM00267">
    <property type="entry name" value="GGDEF"/>
    <property type="match status" value="1"/>
</dbReference>
<comment type="catalytic activity">
    <reaction evidence="2">
        <text>2 GTP = 3',3'-c-di-GMP + 2 diphosphate</text>
        <dbReference type="Rhea" id="RHEA:24898"/>
        <dbReference type="ChEBI" id="CHEBI:33019"/>
        <dbReference type="ChEBI" id="CHEBI:37565"/>
        <dbReference type="ChEBI" id="CHEBI:58805"/>
        <dbReference type="EC" id="2.7.7.65"/>
    </reaction>
</comment>
<dbReference type="NCBIfam" id="TIGR00254">
    <property type="entry name" value="GGDEF"/>
    <property type="match status" value="1"/>
</dbReference>
<accession>A4TYA0</accession>
<evidence type="ECO:0000256" key="3">
    <source>
        <dbReference type="SAM" id="Coils"/>
    </source>
</evidence>
<proteinExistence type="predicted"/>
<dbReference type="InterPro" id="IPR050469">
    <property type="entry name" value="Diguanylate_Cyclase"/>
</dbReference>
<dbReference type="GO" id="GO:0043709">
    <property type="term" value="P:cell adhesion involved in single-species biofilm formation"/>
    <property type="evidence" value="ECO:0007669"/>
    <property type="project" value="TreeGrafter"/>
</dbReference>
<evidence type="ECO:0000259" key="4">
    <source>
        <dbReference type="PROSITE" id="PS50887"/>
    </source>
</evidence>
<dbReference type="Gene3D" id="3.30.70.270">
    <property type="match status" value="1"/>
</dbReference>
<evidence type="ECO:0000256" key="1">
    <source>
        <dbReference type="ARBA" id="ARBA00012528"/>
    </source>
</evidence>
<gene>
    <name evidence="5" type="ORF">MGR_0516</name>
</gene>
<dbReference type="SUPFAM" id="SSF55073">
    <property type="entry name" value="Nucleotide cyclase"/>
    <property type="match status" value="1"/>
</dbReference>
<dbReference type="GO" id="GO:0052621">
    <property type="term" value="F:diguanylate cyclase activity"/>
    <property type="evidence" value="ECO:0007669"/>
    <property type="project" value="UniProtKB-EC"/>
</dbReference>
<name>A4TYA0_9PROT</name>
<dbReference type="FunFam" id="3.30.70.270:FF:000001">
    <property type="entry name" value="Diguanylate cyclase domain protein"/>
    <property type="match status" value="1"/>
</dbReference>
<feature type="domain" description="GGDEF" evidence="4">
    <location>
        <begin position="208"/>
        <end position="343"/>
    </location>
</feature>
<dbReference type="EMBL" id="CU459003">
    <property type="protein sequence ID" value="CAM75607.1"/>
    <property type="molecule type" value="Genomic_DNA"/>
</dbReference>
<evidence type="ECO:0000256" key="2">
    <source>
        <dbReference type="ARBA" id="ARBA00034247"/>
    </source>
</evidence>
<dbReference type="Pfam" id="PF00990">
    <property type="entry name" value="GGDEF"/>
    <property type="match status" value="1"/>
</dbReference>
<dbReference type="InterPro" id="IPR000160">
    <property type="entry name" value="GGDEF_dom"/>
</dbReference>
<keyword evidence="3" id="KW-0175">Coiled coil</keyword>
<protein>
    <recommendedName>
        <fullName evidence="1">diguanylate cyclase</fullName>
        <ecNumber evidence="1">2.7.7.65</ecNumber>
    </recommendedName>
</protein>
<dbReference type="PROSITE" id="PS50887">
    <property type="entry name" value="GGDEF"/>
    <property type="match status" value="1"/>
</dbReference>
<dbReference type="CDD" id="cd01949">
    <property type="entry name" value="GGDEF"/>
    <property type="match status" value="1"/>
</dbReference>
<feature type="coiled-coil region" evidence="3">
    <location>
        <begin position="150"/>
        <end position="177"/>
    </location>
</feature>
<dbReference type="GO" id="GO:1902201">
    <property type="term" value="P:negative regulation of bacterial-type flagellum-dependent cell motility"/>
    <property type="evidence" value="ECO:0007669"/>
    <property type="project" value="TreeGrafter"/>
</dbReference>